<dbReference type="InterPro" id="IPR004722">
    <property type="entry name" value="DHOase"/>
</dbReference>
<dbReference type="GO" id="GO:0006145">
    <property type="term" value="P:purine nucleobase catabolic process"/>
    <property type="evidence" value="ECO:0007669"/>
    <property type="project" value="TreeGrafter"/>
</dbReference>
<evidence type="ECO:0000259" key="7">
    <source>
        <dbReference type="Pfam" id="PF12890"/>
    </source>
</evidence>
<comment type="pathway">
    <text evidence="6">Pyrimidine metabolism; UMP biosynthesis via de novo pathway; (S)-dihydroorotate from bicarbonate: step 3/3.</text>
</comment>
<feature type="domain" description="Dihydroorotase catalytic" evidence="7">
    <location>
        <begin position="57"/>
        <end position="245"/>
    </location>
</feature>
<dbReference type="EMBL" id="JACNJZ010000098">
    <property type="protein sequence ID" value="MBC8317688.1"/>
    <property type="molecule type" value="Genomic_DNA"/>
</dbReference>
<feature type="binding site" evidence="6">
    <location>
        <position position="68"/>
    </location>
    <ligand>
        <name>Zn(2+)</name>
        <dbReference type="ChEBI" id="CHEBI:29105"/>
        <label>1</label>
    </ligand>
</feature>
<feature type="binding site" evidence="6">
    <location>
        <position position="102"/>
    </location>
    <ligand>
        <name>substrate</name>
    </ligand>
</feature>
<keyword evidence="4 6" id="KW-0378">Hydrolase</keyword>
<dbReference type="InterPro" id="IPR050138">
    <property type="entry name" value="DHOase/Allantoinase_Hydrolase"/>
</dbReference>
<evidence type="ECO:0000256" key="2">
    <source>
        <dbReference type="ARBA" id="ARBA00010286"/>
    </source>
</evidence>
<organism evidence="8 9">
    <name type="scientific">Candidatus Desulfobia pelagia</name>
    <dbReference type="NCBI Taxonomy" id="2841692"/>
    <lineage>
        <taxon>Bacteria</taxon>
        <taxon>Pseudomonadati</taxon>
        <taxon>Thermodesulfobacteriota</taxon>
        <taxon>Desulfobulbia</taxon>
        <taxon>Desulfobulbales</taxon>
        <taxon>Desulfobulbaceae</taxon>
        <taxon>Candidatus Desulfobia</taxon>
    </lineage>
</organism>
<dbReference type="PROSITE" id="PS00482">
    <property type="entry name" value="DIHYDROOROTASE_1"/>
    <property type="match status" value="1"/>
</dbReference>
<sequence length="433" mass="46876">MKGSSVILFQNCRIIDPANNIDTAGDMILSEGRITAVGKAGSLKLQSSEGIIFDLDGKWLVPGLIDMHVHLREPGEEYKETVASGTRSAAAGGFTAVACMPNTSPVNDSEAITALILRKAEQAKMSRVYPVGAVSKNSRGTELAEYGEMKQAGVVALSDDGRPVANSQLMRRALEYSSSHDLLLISHSEEMSLSENGAINEGALSTRLGLRGIPHVAEEIMVYRDIALADYLRLPIHIAHISTKETVDLIRRAKRNGSKVTTETTPHYFSLTEEAVGRYDTRAKMNPPLRTSEDVEAIREGLRDGTIDAIATDHAPHSNMEKDLEFELAANGIIGLETSVPLAIALVRDNLLTATQMIELMSVRPARILRVPGGSLSEGSIADVTVIDPDRKFIYTRDSIVSKSTNSPFIDWELQGKAVLTVVGGEIVFNELG</sequence>
<comment type="catalytic activity">
    <reaction evidence="6">
        <text>(S)-dihydroorotate + H2O = N-carbamoyl-L-aspartate + H(+)</text>
        <dbReference type="Rhea" id="RHEA:24296"/>
        <dbReference type="ChEBI" id="CHEBI:15377"/>
        <dbReference type="ChEBI" id="CHEBI:15378"/>
        <dbReference type="ChEBI" id="CHEBI:30864"/>
        <dbReference type="ChEBI" id="CHEBI:32814"/>
        <dbReference type="EC" id="3.5.2.3"/>
    </reaction>
</comment>
<comment type="caution">
    <text evidence="8">The sequence shown here is derived from an EMBL/GenBank/DDBJ whole genome shotgun (WGS) entry which is preliminary data.</text>
</comment>
<dbReference type="HAMAP" id="MF_00220_B">
    <property type="entry name" value="PyrC_classI_B"/>
    <property type="match status" value="1"/>
</dbReference>
<comment type="cofactor">
    <cofactor evidence="6">
        <name>Zn(2+)</name>
        <dbReference type="ChEBI" id="CHEBI:29105"/>
    </cofactor>
    <text evidence="6">Binds 2 Zn(2+) ions per subunit.</text>
</comment>
<keyword evidence="3 6" id="KW-0479">Metal-binding</keyword>
<evidence type="ECO:0000256" key="1">
    <source>
        <dbReference type="ARBA" id="ARBA00002368"/>
    </source>
</evidence>
<feature type="binding site" evidence="6">
    <location>
        <position position="317"/>
    </location>
    <ligand>
        <name>substrate</name>
    </ligand>
</feature>
<dbReference type="GO" id="GO:0008270">
    <property type="term" value="F:zinc ion binding"/>
    <property type="evidence" value="ECO:0007669"/>
    <property type="project" value="UniProtKB-UniRule"/>
</dbReference>
<feature type="binding site" evidence="6">
    <location>
        <position position="240"/>
    </location>
    <ligand>
        <name>Zn(2+)</name>
        <dbReference type="ChEBI" id="CHEBI:29105"/>
        <label>2</label>
    </ligand>
</feature>
<dbReference type="GO" id="GO:0005737">
    <property type="term" value="C:cytoplasm"/>
    <property type="evidence" value="ECO:0007669"/>
    <property type="project" value="TreeGrafter"/>
</dbReference>
<gene>
    <name evidence="6" type="primary">pyrC</name>
    <name evidence="8" type="ORF">H8E41_07255</name>
</gene>
<reference evidence="8 9" key="1">
    <citation type="submission" date="2020-08" db="EMBL/GenBank/DDBJ databases">
        <title>Bridging the membrane lipid divide: bacteria of the FCB group superphylum have the potential to synthesize archaeal ether lipids.</title>
        <authorList>
            <person name="Villanueva L."/>
            <person name="Von Meijenfeldt F.A.B."/>
            <person name="Westbye A.B."/>
            <person name="Yadav S."/>
            <person name="Hopmans E.C."/>
            <person name="Dutilh B.E."/>
            <person name="Sinninghe Damste J.S."/>
        </authorList>
    </citation>
    <scope>NUCLEOTIDE SEQUENCE [LARGE SCALE GENOMIC DNA]</scope>
    <source>
        <strain evidence="8">NIOZ-UU47</strain>
    </source>
</reference>
<dbReference type="PANTHER" id="PTHR43668:SF2">
    <property type="entry name" value="ALLANTOINASE"/>
    <property type="match status" value="1"/>
</dbReference>
<feature type="binding site" evidence="6">
    <location>
        <position position="160"/>
    </location>
    <ligand>
        <name>Zn(2+)</name>
        <dbReference type="ChEBI" id="CHEBI:29105"/>
        <label>1</label>
    </ligand>
</feature>
<dbReference type="GO" id="GO:0004151">
    <property type="term" value="F:dihydroorotase activity"/>
    <property type="evidence" value="ECO:0007669"/>
    <property type="project" value="UniProtKB-UniRule"/>
</dbReference>
<dbReference type="PROSITE" id="PS00483">
    <property type="entry name" value="DIHYDROOROTASE_2"/>
    <property type="match status" value="1"/>
</dbReference>
<evidence type="ECO:0000313" key="8">
    <source>
        <dbReference type="EMBL" id="MBC8317688.1"/>
    </source>
</evidence>
<dbReference type="InterPro" id="IPR024403">
    <property type="entry name" value="DHOase_cat"/>
</dbReference>
<feature type="binding site" evidence="6">
    <location>
        <begin position="70"/>
        <end position="72"/>
    </location>
    <ligand>
        <name>substrate</name>
    </ligand>
</feature>
<feature type="binding site" evidence="6">
    <location>
        <position position="187"/>
    </location>
    <ligand>
        <name>Zn(2+)</name>
        <dbReference type="ChEBI" id="CHEBI:29105"/>
        <label>2</label>
    </ligand>
</feature>
<dbReference type="CDD" id="cd01317">
    <property type="entry name" value="DHOase_IIa"/>
    <property type="match status" value="1"/>
</dbReference>
<dbReference type="EC" id="3.5.2.3" evidence="6"/>
<protein>
    <recommendedName>
        <fullName evidence="6">Dihydroorotase</fullName>
        <shortName evidence="6">DHOase</shortName>
        <ecNumber evidence="6">3.5.2.3</ecNumber>
    </recommendedName>
</protein>
<dbReference type="SUPFAM" id="SSF51556">
    <property type="entry name" value="Metallo-dependent hydrolases"/>
    <property type="match status" value="1"/>
</dbReference>
<evidence type="ECO:0000256" key="3">
    <source>
        <dbReference type="ARBA" id="ARBA00022723"/>
    </source>
</evidence>
<evidence type="ECO:0000256" key="5">
    <source>
        <dbReference type="ARBA" id="ARBA00022975"/>
    </source>
</evidence>
<feature type="binding site" evidence="6">
    <location>
        <position position="286"/>
    </location>
    <ligand>
        <name>substrate</name>
    </ligand>
</feature>
<comment type="function">
    <text evidence="1 6">Catalyzes the reversible cyclization of carbamoyl aspartate to dihydroorotate.</text>
</comment>
<dbReference type="GO" id="GO:0044205">
    <property type="term" value="P:'de novo' UMP biosynthetic process"/>
    <property type="evidence" value="ECO:0007669"/>
    <property type="project" value="UniProtKB-UniRule"/>
</dbReference>
<dbReference type="SUPFAM" id="SSF51338">
    <property type="entry name" value="Composite domain of metallo-dependent hydrolases"/>
    <property type="match status" value="1"/>
</dbReference>
<evidence type="ECO:0000313" key="9">
    <source>
        <dbReference type="Proteomes" id="UP000614424"/>
    </source>
</evidence>
<dbReference type="Proteomes" id="UP000614424">
    <property type="component" value="Unassembled WGS sequence"/>
</dbReference>
<dbReference type="Gene3D" id="3.20.20.140">
    <property type="entry name" value="Metal-dependent hydrolases"/>
    <property type="match status" value="1"/>
</dbReference>
<dbReference type="Pfam" id="PF12890">
    <property type="entry name" value="DHOase"/>
    <property type="match status" value="1"/>
</dbReference>
<keyword evidence="5 6" id="KW-0665">Pyrimidine biosynthesis</keyword>
<feature type="binding site" evidence="6">
    <location>
        <position position="160"/>
    </location>
    <ligand>
        <name>Zn(2+)</name>
        <dbReference type="ChEBI" id="CHEBI:29105"/>
        <label>2</label>
    </ligand>
</feature>
<evidence type="ECO:0000256" key="6">
    <source>
        <dbReference type="HAMAP-Rule" id="MF_00220"/>
    </source>
</evidence>
<dbReference type="InterPro" id="IPR032466">
    <property type="entry name" value="Metal_Hydrolase"/>
</dbReference>
<comment type="caution">
    <text evidence="6">Lacks conserved residue(s) required for the propagation of feature annotation.</text>
</comment>
<accession>A0A8J6NFD6</accession>
<dbReference type="Gene3D" id="2.30.40.10">
    <property type="entry name" value="Urease, subunit C, domain 1"/>
    <property type="match status" value="1"/>
</dbReference>
<comment type="similarity">
    <text evidence="2 6">Belongs to the metallo-dependent hydrolases superfamily. DHOase family. Class I DHOase subfamily.</text>
</comment>
<dbReference type="UniPathway" id="UPA00070">
    <property type="reaction ID" value="UER00117"/>
</dbReference>
<proteinExistence type="inferred from homology"/>
<name>A0A8J6NFD6_9BACT</name>
<dbReference type="AlphaFoldDB" id="A0A8J6NFD6"/>
<feature type="binding site" evidence="6">
    <location>
        <position position="70"/>
    </location>
    <ligand>
        <name>Zn(2+)</name>
        <dbReference type="ChEBI" id="CHEBI:29105"/>
        <label>1</label>
    </ligand>
</feature>
<dbReference type="InterPro" id="IPR002195">
    <property type="entry name" value="Dihydroorotase_CS"/>
</dbReference>
<feature type="binding site" evidence="6">
    <location>
        <position position="313"/>
    </location>
    <ligand>
        <name>Zn(2+)</name>
        <dbReference type="ChEBI" id="CHEBI:29105"/>
        <label>1</label>
    </ligand>
</feature>
<dbReference type="InterPro" id="IPR011059">
    <property type="entry name" value="Metal-dep_hydrolase_composite"/>
</dbReference>
<evidence type="ECO:0000256" key="4">
    <source>
        <dbReference type="ARBA" id="ARBA00022801"/>
    </source>
</evidence>
<dbReference type="PANTHER" id="PTHR43668">
    <property type="entry name" value="ALLANTOINASE"/>
    <property type="match status" value="1"/>
</dbReference>
<keyword evidence="6" id="KW-0862">Zinc</keyword>
<feature type="active site" evidence="6">
    <location>
        <position position="313"/>
    </location>
</feature>
<dbReference type="NCBIfam" id="TIGR00857">
    <property type="entry name" value="pyrC_multi"/>
    <property type="match status" value="1"/>
</dbReference>
<dbReference type="GO" id="GO:0004038">
    <property type="term" value="F:allantoinase activity"/>
    <property type="evidence" value="ECO:0007669"/>
    <property type="project" value="TreeGrafter"/>
</dbReference>